<name>A0ABP8WTL4_9ACTN</name>
<evidence type="ECO:0000313" key="2">
    <source>
        <dbReference type="Proteomes" id="UP001500621"/>
    </source>
</evidence>
<dbReference type="RefSeq" id="WP_345268549.1">
    <property type="nucleotide sequence ID" value="NZ_BAABIM010000004.1"/>
</dbReference>
<proteinExistence type="predicted"/>
<keyword evidence="2" id="KW-1185">Reference proteome</keyword>
<comment type="caution">
    <text evidence="1">The sequence shown here is derived from an EMBL/GenBank/DDBJ whole genome shotgun (WGS) entry which is preliminary data.</text>
</comment>
<dbReference type="EMBL" id="BAABIM010000004">
    <property type="protein sequence ID" value="GAA4694790.1"/>
    <property type="molecule type" value="Genomic_DNA"/>
</dbReference>
<dbReference type="Proteomes" id="UP001500621">
    <property type="component" value="Unassembled WGS sequence"/>
</dbReference>
<sequence length="83" mass="8981">MTAYDDLATPAQMAADCAEVGRNLGLPTAEQRHEARLARAARAATRPAPSIAYDDFPREVVKRDIAVSDAAKRLADALHLHLD</sequence>
<organism evidence="1 2">
    <name type="scientific">Nocardioides nanhaiensis</name>
    <dbReference type="NCBI Taxonomy" id="1476871"/>
    <lineage>
        <taxon>Bacteria</taxon>
        <taxon>Bacillati</taxon>
        <taxon>Actinomycetota</taxon>
        <taxon>Actinomycetes</taxon>
        <taxon>Propionibacteriales</taxon>
        <taxon>Nocardioidaceae</taxon>
        <taxon>Nocardioides</taxon>
    </lineage>
</organism>
<reference evidence="2" key="1">
    <citation type="journal article" date="2019" name="Int. J. Syst. Evol. Microbiol.">
        <title>The Global Catalogue of Microorganisms (GCM) 10K type strain sequencing project: providing services to taxonomists for standard genome sequencing and annotation.</title>
        <authorList>
            <consortium name="The Broad Institute Genomics Platform"/>
            <consortium name="The Broad Institute Genome Sequencing Center for Infectious Disease"/>
            <person name="Wu L."/>
            <person name="Ma J."/>
        </authorList>
    </citation>
    <scope>NUCLEOTIDE SEQUENCE [LARGE SCALE GENOMIC DNA]</scope>
    <source>
        <strain evidence="2">JCM 18127</strain>
    </source>
</reference>
<accession>A0ABP8WTL4</accession>
<protein>
    <submittedName>
        <fullName evidence="1">Uncharacterized protein</fullName>
    </submittedName>
</protein>
<evidence type="ECO:0000313" key="1">
    <source>
        <dbReference type="EMBL" id="GAA4694790.1"/>
    </source>
</evidence>
<gene>
    <name evidence="1" type="ORF">GCM10023226_36350</name>
</gene>